<dbReference type="InterPro" id="IPR036390">
    <property type="entry name" value="WH_DNA-bd_sf"/>
</dbReference>
<evidence type="ECO:0000313" key="5">
    <source>
        <dbReference type="EMBL" id="KKQ34623.1"/>
    </source>
</evidence>
<proteinExistence type="predicted"/>
<dbReference type="InterPro" id="IPR001845">
    <property type="entry name" value="HTH_ArsR_DNA-bd_dom"/>
</dbReference>
<comment type="caution">
    <text evidence="5">The sequence shown here is derived from an EMBL/GenBank/DDBJ whole genome shotgun (WGS) entry which is preliminary data.</text>
</comment>
<evidence type="ECO:0000259" key="4">
    <source>
        <dbReference type="PROSITE" id="PS50987"/>
    </source>
</evidence>
<dbReference type="PANTHER" id="PTHR43132:SF2">
    <property type="entry name" value="ARSENICAL RESISTANCE OPERON REPRESSOR ARSR-RELATED"/>
    <property type="match status" value="1"/>
</dbReference>
<dbReference type="GO" id="GO:0003700">
    <property type="term" value="F:DNA-binding transcription factor activity"/>
    <property type="evidence" value="ECO:0007669"/>
    <property type="project" value="InterPro"/>
</dbReference>
<reference evidence="5" key="1">
    <citation type="journal article" date="2015" name="Nature">
        <title>rRNA introns, odd ribosomes, and small enigmatic genomes across a large radiation of phyla.</title>
        <authorList>
            <person name="Brown C.T."/>
            <person name="Hug L.A."/>
            <person name="Thomas B.C."/>
            <person name="Sharon I."/>
            <person name="Castelle C.J."/>
            <person name="Singh A."/>
            <person name="Wilkins M.J."/>
            <person name="Williams K.H."/>
            <person name="Banfield J.F."/>
        </authorList>
    </citation>
    <scope>NUCLEOTIDE SEQUENCE [LARGE SCALE GENOMIC DNA]</scope>
</reference>
<dbReference type="GO" id="GO:0003677">
    <property type="term" value="F:DNA binding"/>
    <property type="evidence" value="ECO:0007669"/>
    <property type="project" value="UniProtKB-KW"/>
</dbReference>
<dbReference type="AlphaFoldDB" id="A0A0G0GUE7"/>
<dbReference type="InterPro" id="IPR051011">
    <property type="entry name" value="Metal_resp_trans_reg"/>
</dbReference>
<name>A0A0G0GUE7_9BACT</name>
<dbReference type="SMART" id="SM00418">
    <property type="entry name" value="HTH_ARSR"/>
    <property type="match status" value="1"/>
</dbReference>
<dbReference type="PRINTS" id="PR00778">
    <property type="entry name" value="HTHARSR"/>
</dbReference>
<dbReference type="SUPFAM" id="SSF46785">
    <property type="entry name" value="Winged helix' DNA-binding domain"/>
    <property type="match status" value="1"/>
</dbReference>
<sequence length="104" mass="11904">MKNNACCDNSSPQFKKIEDSTRLLKALTDANRIKILCILSKEKICVCDLAKRLDLAQNLVSHHLKVMQNVGLLEKQREGSQIYYFIVDTQKKKISDLKRLIGIN</sequence>
<evidence type="ECO:0000256" key="1">
    <source>
        <dbReference type="ARBA" id="ARBA00023015"/>
    </source>
</evidence>
<dbReference type="Proteomes" id="UP000034852">
    <property type="component" value="Unassembled WGS sequence"/>
</dbReference>
<organism evidence="5 6">
    <name type="scientific">candidate division WS6 bacterium GW2011_GWA2_37_6</name>
    <dbReference type="NCBI Taxonomy" id="1619087"/>
    <lineage>
        <taxon>Bacteria</taxon>
        <taxon>Candidatus Dojkabacteria</taxon>
    </lineage>
</organism>
<dbReference type="InterPro" id="IPR011991">
    <property type="entry name" value="ArsR-like_HTH"/>
</dbReference>
<dbReference type="NCBIfam" id="NF033788">
    <property type="entry name" value="HTH_metalloreg"/>
    <property type="match status" value="1"/>
</dbReference>
<protein>
    <recommendedName>
        <fullName evidence="4">HTH arsR-type domain-containing protein</fullName>
    </recommendedName>
</protein>
<dbReference type="Pfam" id="PF01022">
    <property type="entry name" value="HTH_5"/>
    <property type="match status" value="1"/>
</dbReference>
<gene>
    <name evidence="5" type="ORF">US52_C0052G0005</name>
</gene>
<dbReference type="InterPro" id="IPR036388">
    <property type="entry name" value="WH-like_DNA-bd_sf"/>
</dbReference>
<dbReference type="EMBL" id="LBTH01000052">
    <property type="protein sequence ID" value="KKQ34623.1"/>
    <property type="molecule type" value="Genomic_DNA"/>
</dbReference>
<keyword evidence="2" id="KW-0238">DNA-binding</keyword>
<evidence type="ECO:0000313" key="6">
    <source>
        <dbReference type="Proteomes" id="UP000034852"/>
    </source>
</evidence>
<keyword evidence="1" id="KW-0805">Transcription regulation</keyword>
<accession>A0A0G0GUE7</accession>
<dbReference type="CDD" id="cd00090">
    <property type="entry name" value="HTH_ARSR"/>
    <property type="match status" value="1"/>
</dbReference>
<evidence type="ECO:0000256" key="2">
    <source>
        <dbReference type="ARBA" id="ARBA00023125"/>
    </source>
</evidence>
<keyword evidence="3" id="KW-0804">Transcription</keyword>
<evidence type="ECO:0000256" key="3">
    <source>
        <dbReference type="ARBA" id="ARBA00023163"/>
    </source>
</evidence>
<dbReference type="Gene3D" id="1.10.10.10">
    <property type="entry name" value="Winged helix-like DNA-binding domain superfamily/Winged helix DNA-binding domain"/>
    <property type="match status" value="1"/>
</dbReference>
<dbReference type="PANTHER" id="PTHR43132">
    <property type="entry name" value="ARSENICAL RESISTANCE OPERON REPRESSOR ARSR-RELATED"/>
    <property type="match status" value="1"/>
</dbReference>
<feature type="domain" description="HTH arsR-type" evidence="4">
    <location>
        <begin position="12"/>
        <end position="104"/>
    </location>
</feature>
<dbReference type="PROSITE" id="PS50987">
    <property type="entry name" value="HTH_ARSR_2"/>
    <property type="match status" value="1"/>
</dbReference>